<keyword evidence="2" id="KW-0732">Signal</keyword>
<accession>A0A7S4JCW7</accession>
<dbReference type="AlphaFoldDB" id="A0A7S4JCW7"/>
<feature type="chain" id="PRO_5031019078" evidence="2">
    <location>
        <begin position="30"/>
        <end position="921"/>
    </location>
</feature>
<reference evidence="3" key="1">
    <citation type="submission" date="2021-01" db="EMBL/GenBank/DDBJ databases">
        <authorList>
            <person name="Corre E."/>
            <person name="Pelletier E."/>
            <person name="Niang G."/>
            <person name="Scheremetjew M."/>
            <person name="Finn R."/>
            <person name="Kale V."/>
            <person name="Holt S."/>
            <person name="Cochrane G."/>
            <person name="Meng A."/>
            <person name="Brown T."/>
            <person name="Cohen L."/>
        </authorList>
    </citation>
    <scope>NUCLEOTIDE SEQUENCE</scope>
    <source>
        <strain evidence="3">Isolate 1302-5</strain>
    </source>
</reference>
<evidence type="ECO:0000313" key="3">
    <source>
        <dbReference type="EMBL" id="CAE2259535.1"/>
    </source>
</evidence>
<feature type="signal peptide" evidence="2">
    <location>
        <begin position="1"/>
        <end position="29"/>
    </location>
</feature>
<feature type="compositionally biased region" description="Polar residues" evidence="1">
    <location>
        <begin position="148"/>
        <end position="172"/>
    </location>
</feature>
<proteinExistence type="predicted"/>
<evidence type="ECO:0000256" key="1">
    <source>
        <dbReference type="SAM" id="MobiDB-lite"/>
    </source>
</evidence>
<protein>
    <submittedName>
        <fullName evidence="3">Uncharacterized protein</fullName>
    </submittedName>
</protein>
<gene>
    <name evidence="3" type="ORF">OAUR00152_LOCUS26008</name>
</gene>
<sequence length="921" mass="101598">MGMGMGMGRGTVFFPPLHFSIFAVTIALMQTLEKNLARTACQCSSQITDPELESITPVTVICCEQKHLLTSGSGIEALQIFYSIEAASNMIFDRSTVRRLSCNGRLPLTPSSKNEAVASFLVVDGKGVNETKSQAEKSTPVKVLLTKSPPSRASTSSTLNETQSITPLSEYSPNHGDSVLGNCGPVENSKNGEQETGYGAKESPVVHSQRTDCTFGSKETHARSRKNDIAQDRISDTFPRIETGNRATEANTSNNGVTLNSNEGEISFTKQLMDGSYCGNMHENIAARDDFALIKVCYNGYVRLIPINSRTDDIGSATKELAVLLRAAFGISQQQYEVVGLVESTGNSEPQIVVPLSTVVSGRFIRESGEFELLVSVGDREVDPSMPSQSSYQQFLSDDVSSSHETFDEEAIVDTTEGGFISADLYFHIIRQFVKENELEAYQGESLSSYISEKFVKEDGEITGALQAAYQVFMFSRQIDRFVCALKSIADCIMREQFSDGEYDEEEAVLQLSSIEHLLDTAQFLYSSNDLSVAAYIALCQNIIESDAVVTSVYQSYRMCLEQDFDEDATASLEGLEGTPSSHSLDYLLHAMRQVGEDLEPIGVDSDLKGHPVLLTWAFNLGAYDLPQQAREFLFKRFIGGDEFIESACQLFLLDQDIDSLVEALLTRFKILQQDKWDGLLDDLPDTVVAAVTHLVEHGCINMADAAALTSSFAIGDSSLELCHEKFMINGDAQEFLLSLENHVKKVTALDKLQEPSLDSDFAALDNNKENIPDCPAREDNQSYDVIFDVLKDFDPAEVAALRLSAARRDPLFRCALEQFRDDGNTNTLCHALHQVAETVVEDTVEKIPGYDDAKEQINNERRYGLRLILAYLVENGIMKTAHGCSLLERFDDGDSAVHDALRSFEATYDASSFVVRLRSI</sequence>
<name>A0A7S4JCW7_9STRA</name>
<organism evidence="3">
    <name type="scientific">Odontella aurita</name>
    <dbReference type="NCBI Taxonomy" id="265563"/>
    <lineage>
        <taxon>Eukaryota</taxon>
        <taxon>Sar</taxon>
        <taxon>Stramenopiles</taxon>
        <taxon>Ochrophyta</taxon>
        <taxon>Bacillariophyta</taxon>
        <taxon>Mediophyceae</taxon>
        <taxon>Biddulphiophycidae</taxon>
        <taxon>Eupodiscales</taxon>
        <taxon>Odontellaceae</taxon>
        <taxon>Odontella</taxon>
    </lineage>
</organism>
<evidence type="ECO:0000256" key="2">
    <source>
        <dbReference type="SAM" id="SignalP"/>
    </source>
</evidence>
<feature type="region of interest" description="Disordered" evidence="1">
    <location>
        <begin position="146"/>
        <end position="226"/>
    </location>
</feature>
<dbReference type="EMBL" id="HBKQ01037656">
    <property type="protein sequence ID" value="CAE2259535.1"/>
    <property type="molecule type" value="Transcribed_RNA"/>
</dbReference>